<proteinExistence type="inferred from homology"/>
<reference evidence="4" key="1">
    <citation type="submission" date="2019-03" db="EMBL/GenBank/DDBJ databases">
        <title>Lake Tanganyika Metagenome-Assembled Genomes (MAGs).</title>
        <authorList>
            <person name="Tran P."/>
        </authorList>
    </citation>
    <scope>NUCLEOTIDE SEQUENCE</scope>
    <source>
        <strain evidence="4">K_DeepCast_150m_m2_040</strain>
    </source>
</reference>
<dbReference type="GO" id="GO:0008237">
    <property type="term" value="F:metallopeptidase activity"/>
    <property type="evidence" value="ECO:0007669"/>
    <property type="project" value="InterPro"/>
</dbReference>
<evidence type="ECO:0000313" key="4">
    <source>
        <dbReference type="EMBL" id="MBM3332631.1"/>
    </source>
</evidence>
<dbReference type="Gene3D" id="3.30.2290.10">
    <property type="entry name" value="PmbA/TldD superfamily"/>
    <property type="match status" value="1"/>
</dbReference>
<gene>
    <name evidence="4" type="ORF">FJY68_12430</name>
</gene>
<dbReference type="Pfam" id="PF01523">
    <property type="entry name" value="PmbA_TldD_1st"/>
    <property type="match status" value="1"/>
</dbReference>
<protein>
    <submittedName>
        <fullName evidence="4">TldD/PmbA family protein</fullName>
    </submittedName>
</protein>
<dbReference type="AlphaFoldDB" id="A0A937XJ97"/>
<feature type="domain" description="Metalloprotease TldD/E C-terminal" evidence="3">
    <location>
        <begin position="212"/>
        <end position="430"/>
    </location>
</feature>
<accession>A0A937XJ97</accession>
<evidence type="ECO:0000259" key="3">
    <source>
        <dbReference type="Pfam" id="PF19289"/>
    </source>
</evidence>
<evidence type="ECO:0000259" key="2">
    <source>
        <dbReference type="Pfam" id="PF01523"/>
    </source>
</evidence>
<dbReference type="GO" id="GO:0006508">
    <property type="term" value="P:proteolysis"/>
    <property type="evidence" value="ECO:0007669"/>
    <property type="project" value="InterPro"/>
</dbReference>
<evidence type="ECO:0000313" key="5">
    <source>
        <dbReference type="Proteomes" id="UP000779900"/>
    </source>
</evidence>
<comment type="caution">
    <text evidence="4">The sequence shown here is derived from an EMBL/GenBank/DDBJ whole genome shotgun (WGS) entry which is preliminary data.</text>
</comment>
<sequence>MEDQILSLAEARGAQAEVFGSEETRTVVEFRANEFHSQESRLTHGHGLRVVKGGRVGFSSSSNPDKVGELVDAAFETAEFGKQCCFEFPGPEPSPAVKTFENRVIVLPALKMIEWGRELVDAVRARVPGLKLDVTLDRTYGETVVANSAGLNKRFARANLQLSATGLLVNDGLVWISEFENLSSGSPPSIGALADRIEERAILARSRARLATGTYPVVFMPTAVPDLLYPLLVGVGGKQLEKGVSPLIDKVGRKLVDEKITIADNGLRDFGTASAPFDAEGVPRRRIELFDRGVFNGFLFDLATAGACGAESTGSAVRDYTAQPQPGKSNIQLLPGAARLNETLAGIRHGLLVHECIGGGQSNVLAGDVALNVSSGHLIENGKVTGRVKDTMIAGNVYEMFANVAAVGDTVRDLGSYHVPFVMFPRLKVATRD</sequence>
<dbReference type="PANTHER" id="PTHR43421">
    <property type="entry name" value="METALLOPROTEASE PMBA"/>
    <property type="match status" value="1"/>
</dbReference>
<comment type="similarity">
    <text evidence="1">Belongs to the peptidase U62 family.</text>
</comment>
<evidence type="ECO:0000256" key="1">
    <source>
        <dbReference type="ARBA" id="ARBA00005836"/>
    </source>
</evidence>
<name>A0A937XJ97_UNCW3</name>
<dbReference type="InterPro" id="IPR047657">
    <property type="entry name" value="PmbA"/>
</dbReference>
<dbReference type="InterPro" id="IPR002510">
    <property type="entry name" value="Metalloprtase-TldD/E_N"/>
</dbReference>
<dbReference type="PANTHER" id="PTHR43421:SF1">
    <property type="entry name" value="METALLOPROTEASE PMBA"/>
    <property type="match status" value="1"/>
</dbReference>
<feature type="domain" description="Metalloprotease TldD/E N-terminal" evidence="2">
    <location>
        <begin position="16"/>
        <end position="78"/>
    </location>
</feature>
<dbReference type="SUPFAM" id="SSF111283">
    <property type="entry name" value="Putative modulator of DNA gyrase, PmbA/TldD"/>
    <property type="match status" value="1"/>
</dbReference>
<dbReference type="Pfam" id="PF19289">
    <property type="entry name" value="PmbA_TldD_3rd"/>
    <property type="match status" value="1"/>
</dbReference>
<dbReference type="InterPro" id="IPR045569">
    <property type="entry name" value="Metalloprtase-TldD/E_C"/>
</dbReference>
<organism evidence="4 5">
    <name type="scientific">candidate division WOR-3 bacterium</name>
    <dbReference type="NCBI Taxonomy" id="2052148"/>
    <lineage>
        <taxon>Bacteria</taxon>
        <taxon>Bacteria division WOR-3</taxon>
    </lineage>
</organism>
<dbReference type="InterPro" id="IPR036059">
    <property type="entry name" value="TldD/PmbA_sf"/>
</dbReference>
<dbReference type="InterPro" id="IPR035068">
    <property type="entry name" value="TldD/PmbA_N"/>
</dbReference>
<dbReference type="GO" id="GO:0005829">
    <property type="term" value="C:cytosol"/>
    <property type="evidence" value="ECO:0007669"/>
    <property type="project" value="TreeGrafter"/>
</dbReference>
<dbReference type="Proteomes" id="UP000779900">
    <property type="component" value="Unassembled WGS sequence"/>
</dbReference>
<dbReference type="EMBL" id="VGIR01000111">
    <property type="protein sequence ID" value="MBM3332631.1"/>
    <property type="molecule type" value="Genomic_DNA"/>
</dbReference>